<reference evidence="3 4" key="1">
    <citation type="journal article" date="2007" name="Science">
        <title>Sea anemone genome reveals ancestral eumetazoan gene repertoire and genomic organization.</title>
        <authorList>
            <person name="Putnam N.H."/>
            <person name="Srivastava M."/>
            <person name="Hellsten U."/>
            <person name="Dirks B."/>
            <person name="Chapman J."/>
            <person name="Salamov A."/>
            <person name="Terry A."/>
            <person name="Shapiro H."/>
            <person name="Lindquist E."/>
            <person name="Kapitonov V.V."/>
            <person name="Jurka J."/>
            <person name="Genikhovich G."/>
            <person name="Grigoriev I.V."/>
            <person name="Lucas S.M."/>
            <person name="Steele R.E."/>
            <person name="Finnerty J.R."/>
            <person name="Technau U."/>
            <person name="Martindale M.Q."/>
            <person name="Rokhsar D.S."/>
        </authorList>
    </citation>
    <scope>NUCLEOTIDE SEQUENCE [LARGE SCALE GENOMIC DNA]</scope>
    <source>
        <strain evidence="4">CH2 X CH6</strain>
    </source>
</reference>
<evidence type="ECO:0000256" key="2">
    <source>
        <dbReference type="SAM" id="Phobius"/>
    </source>
</evidence>
<sequence>RVYQAVKLYLFSPSSGLYSCPLAMTDGAAKTLEEIRPNGVMLKTAYKHLTTRNPGHFWTSGQWMTERQGGSDVGVFICLFAICFFFYARLLGGINLINSEEQANNLITQQPSQPTGQQPNQPTGQQPSDTTGQQPNEPTGQQPNDPTGQQPNQPTGQ</sequence>
<dbReference type="PANTHER" id="PTHR42707:SF2">
    <property type="entry name" value="ACD11 DEHYDROGENASE"/>
    <property type="match status" value="1"/>
</dbReference>
<protein>
    <submittedName>
        <fullName evidence="3">Uncharacterized protein</fullName>
    </submittedName>
</protein>
<evidence type="ECO:0000313" key="4">
    <source>
        <dbReference type="Proteomes" id="UP000001593"/>
    </source>
</evidence>
<feature type="compositionally biased region" description="Low complexity" evidence="1">
    <location>
        <begin position="109"/>
        <end position="128"/>
    </location>
</feature>
<feature type="compositionally biased region" description="Low complexity" evidence="1">
    <location>
        <begin position="138"/>
        <end position="157"/>
    </location>
</feature>
<keyword evidence="2" id="KW-0812">Transmembrane</keyword>
<keyword evidence="4" id="KW-1185">Reference proteome</keyword>
<dbReference type="AlphaFoldDB" id="A8DW88"/>
<keyword evidence="2" id="KW-0472">Membrane</keyword>
<evidence type="ECO:0000256" key="1">
    <source>
        <dbReference type="SAM" id="MobiDB-lite"/>
    </source>
</evidence>
<accession>A8DW88</accession>
<organism evidence="3 4">
    <name type="scientific">Nematostella vectensis</name>
    <name type="common">Starlet sea anemone</name>
    <dbReference type="NCBI Taxonomy" id="45351"/>
    <lineage>
        <taxon>Eukaryota</taxon>
        <taxon>Metazoa</taxon>
        <taxon>Cnidaria</taxon>
        <taxon>Anthozoa</taxon>
        <taxon>Hexacorallia</taxon>
        <taxon>Actiniaria</taxon>
        <taxon>Edwardsiidae</taxon>
        <taxon>Nematostella</taxon>
    </lineage>
</organism>
<dbReference type="InParanoid" id="A8DW88"/>
<dbReference type="eggNOG" id="KOG0137">
    <property type="taxonomic scope" value="Eukaryota"/>
</dbReference>
<dbReference type="STRING" id="45351.A8DW88"/>
<feature type="transmembrane region" description="Helical" evidence="2">
    <location>
        <begin position="73"/>
        <end position="92"/>
    </location>
</feature>
<dbReference type="HOGENOM" id="CLU_1682329_0_0_1"/>
<evidence type="ECO:0000313" key="3">
    <source>
        <dbReference type="EMBL" id="EDO25521.1"/>
    </source>
</evidence>
<dbReference type="PANTHER" id="PTHR42707">
    <property type="entry name" value="ACYL-COA DEHYDROGENASE"/>
    <property type="match status" value="1"/>
</dbReference>
<feature type="non-terminal residue" evidence="3">
    <location>
        <position position="1"/>
    </location>
</feature>
<keyword evidence="2" id="KW-1133">Transmembrane helix</keyword>
<dbReference type="EMBL" id="DS479281">
    <property type="protein sequence ID" value="EDO25521.1"/>
    <property type="molecule type" value="Genomic_DNA"/>
</dbReference>
<feature type="region of interest" description="Disordered" evidence="1">
    <location>
        <begin position="105"/>
        <end position="157"/>
    </location>
</feature>
<gene>
    <name evidence="3" type="ORF">NEMVEDRAFT_v1g225932</name>
</gene>
<dbReference type="Gene3D" id="2.40.110.20">
    <property type="match status" value="1"/>
</dbReference>
<dbReference type="InterPro" id="IPR052904">
    <property type="entry name" value="Acyl-CoA_dehydrogenase-like"/>
</dbReference>
<dbReference type="Proteomes" id="UP000001593">
    <property type="component" value="Unassembled WGS sequence"/>
</dbReference>
<name>A8DW88_NEMVE</name>
<proteinExistence type="predicted"/>